<dbReference type="GO" id="GO:0005634">
    <property type="term" value="C:nucleus"/>
    <property type="evidence" value="ECO:0007669"/>
    <property type="project" value="UniProtKB-SubCell"/>
</dbReference>
<dbReference type="EMBL" id="JAUIRO010000001">
    <property type="protein sequence ID" value="KAK0735061.1"/>
    <property type="molecule type" value="Genomic_DNA"/>
</dbReference>
<feature type="non-terminal residue" evidence="12">
    <location>
        <position position="187"/>
    </location>
</feature>
<dbReference type="GeneID" id="85319366"/>
<comment type="subcellular location">
    <subcellularLocation>
        <location evidence="3">Cytoplasm</location>
    </subcellularLocation>
    <subcellularLocation>
        <location evidence="2">Nucleus</location>
    </subcellularLocation>
</comment>
<dbReference type="InterPro" id="IPR038881">
    <property type="entry name" value="Yae1-like"/>
</dbReference>
<evidence type="ECO:0000256" key="9">
    <source>
        <dbReference type="ARBA" id="ARBA00023242"/>
    </source>
</evidence>
<dbReference type="GO" id="GO:0005737">
    <property type="term" value="C:cytoplasm"/>
    <property type="evidence" value="ECO:0007669"/>
    <property type="project" value="UniProtKB-SubCell"/>
</dbReference>
<dbReference type="Proteomes" id="UP001172101">
    <property type="component" value="Unassembled WGS sequence"/>
</dbReference>
<keyword evidence="13" id="KW-1185">Reference proteome</keyword>
<evidence type="ECO:0000256" key="4">
    <source>
        <dbReference type="ARBA" id="ARBA00007096"/>
    </source>
</evidence>
<comment type="similarity">
    <text evidence="4">Belongs to the YAE1 family.</text>
</comment>
<evidence type="ECO:0000256" key="8">
    <source>
        <dbReference type="ARBA" id="ARBA00022490"/>
    </source>
</evidence>
<dbReference type="PANTHER" id="PTHR18829">
    <property type="entry name" value="PROTEIN YAE1 HOMOLOG"/>
    <property type="match status" value="1"/>
</dbReference>
<evidence type="ECO:0000256" key="6">
    <source>
        <dbReference type="ARBA" id="ARBA00017286"/>
    </source>
</evidence>
<dbReference type="Pfam" id="PF09811">
    <property type="entry name" value="Yae1_N"/>
    <property type="match status" value="1"/>
</dbReference>
<comment type="function">
    <text evidence="1">The complex LTO1:YAE1 may function as a target specific adapter that probably recruits apo-RPLI1 to the cytosolic iron-sulfur protein assembly (CIA) complex machinery. May be required for biogenesis of the large ribosomal subunit and initiation of translation.</text>
</comment>
<evidence type="ECO:0000256" key="2">
    <source>
        <dbReference type="ARBA" id="ARBA00004123"/>
    </source>
</evidence>
<evidence type="ECO:0000256" key="10">
    <source>
        <dbReference type="SAM" id="MobiDB-lite"/>
    </source>
</evidence>
<feature type="region of interest" description="Disordered" evidence="10">
    <location>
        <begin position="1"/>
        <end position="35"/>
    </location>
</feature>
<keyword evidence="8" id="KW-0963">Cytoplasm</keyword>
<protein>
    <recommendedName>
        <fullName evidence="7">Protein YAE1</fullName>
    </recommendedName>
    <alternativeName>
        <fullName evidence="6">Protein yae1</fullName>
    </alternativeName>
</protein>
<feature type="domain" description="Essential protein Yae1 N-terminal" evidence="11">
    <location>
        <begin position="44"/>
        <end position="82"/>
    </location>
</feature>
<name>A0AA40BIY1_9PEZI</name>
<comment type="caution">
    <text evidence="12">The sequence shown here is derived from an EMBL/GenBank/DDBJ whole genome shotgun (WGS) entry which is preliminary data.</text>
</comment>
<organism evidence="12 13">
    <name type="scientific">Lasiosphaeria miniovina</name>
    <dbReference type="NCBI Taxonomy" id="1954250"/>
    <lineage>
        <taxon>Eukaryota</taxon>
        <taxon>Fungi</taxon>
        <taxon>Dikarya</taxon>
        <taxon>Ascomycota</taxon>
        <taxon>Pezizomycotina</taxon>
        <taxon>Sordariomycetes</taxon>
        <taxon>Sordariomycetidae</taxon>
        <taxon>Sordariales</taxon>
        <taxon>Lasiosphaeriaceae</taxon>
        <taxon>Lasiosphaeria</taxon>
    </lineage>
</organism>
<dbReference type="InterPro" id="IPR019191">
    <property type="entry name" value="Essential_protein_Yae1_N"/>
</dbReference>
<evidence type="ECO:0000256" key="3">
    <source>
        <dbReference type="ARBA" id="ARBA00004496"/>
    </source>
</evidence>
<evidence type="ECO:0000313" key="12">
    <source>
        <dbReference type="EMBL" id="KAK0735061.1"/>
    </source>
</evidence>
<evidence type="ECO:0000313" key="13">
    <source>
        <dbReference type="Proteomes" id="UP001172101"/>
    </source>
</evidence>
<proteinExistence type="inferred from homology"/>
<dbReference type="RefSeq" id="XP_060303938.1">
    <property type="nucleotide sequence ID" value="XM_060436096.1"/>
</dbReference>
<keyword evidence="9" id="KW-0539">Nucleus</keyword>
<dbReference type="AlphaFoldDB" id="A0AA40BIY1"/>
<evidence type="ECO:0000256" key="1">
    <source>
        <dbReference type="ARBA" id="ARBA00003836"/>
    </source>
</evidence>
<accession>A0AA40BIY1</accession>
<feature type="compositionally biased region" description="Acidic residues" evidence="10">
    <location>
        <begin position="1"/>
        <end position="13"/>
    </location>
</feature>
<comment type="subunit">
    <text evidence="5">May form a complex with LTO1.</text>
</comment>
<gene>
    <name evidence="12" type="ORF">B0T26DRAFT_622331</name>
</gene>
<feature type="non-terminal residue" evidence="12">
    <location>
        <position position="1"/>
    </location>
</feature>
<evidence type="ECO:0000256" key="5">
    <source>
        <dbReference type="ARBA" id="ARBA00011427"/>
    </source>
</evidence>
<reference evidence="12" key="1">
    <citation type="submission" date="2023-06" db="EMBL/GenBank/DDBJ databases">
        <title>Genome-scale phylogeny and comparative genomics of the fungal order Sordariales.</title>
        <authorList>
            <consortium name="Lawrence Berkeley National Laboratory"/>
            <person name="Hensen N."/>
            <person name="Bonometti L."/>
            <person name="Westerberg I."/>
            <person name="Brannstrom I.O."/>
            <person name="Guillou S."/>
            <person name="Cros-Aarteil S."/>
            <person name="Calhoun S."/>
            <person name="Haridas S."/>
            <person name="Kuo A."/>
            <person name="Mondo S."/>
            <person name="Pangilinan J."/>
            <person name="Riley R."/>
            <person name="LaButti K."/>
            <person name="Andreopoulos B."/>
            <person name="Lipzen A."/>
            <person name="Chen C."/>
            <person name="Yanf M."/>
            <person name="Daum C."/>
            <person name="Ng V."/>
            <person name="Clum A."/>
            <person name="Steindorff A."/>
            <person name="Ohm R."/>
            <person name="Martin F."/>
            <person name="Silar P."/>
            <person name="Natvig D."/>
            <person name="Lalanne C."/>
            <person name="Gautier V."/>
            <person name="Ament-velasquez S.L."/>
            <person name="Kruys A."/>
            <person name="Hutchinson M.I."/>
            <person name="Powell A.J."/>
            <person name="Barry K."/>
            <person name="Miller A.N."/>
            <person name="Grigoriev I.V."/>
            <person name="Debuchy R."/>
            <person name="Gladieux P."/>
            <person name="Thoren M.H."/>
            <person name="Johannesson H."/>
        </authorList>
    </citation>
    <scope>NUCLEOTIDE SEQUENCE</scope>
    <source>
        <strain evidence="12">SMH2392-1A</strain>
    </source>
</reference>
<sequence>DATDDVWGADDDSHETSNLAGGSRHAHAHPSDVPRLQQEHTTAGYRDGIAAAKGLSAQAGFDEGFGLGATIGARAGQLLGVLEGLAAAATQMPEAEAARVRGLLAEARRELCVQAVFGELYWARDGTWSYDFPEPKPGPEQSGREGGSGGSGDVVFADVAAAHPLLRKWDGVVQAEAARYHIDWDVI</sequence>
<evidence type="ECO:0000256" key="7">
    <source>
        <dbReference type="ARBA" id="ARBA00018400"/>
    </source>
</evidence>
<evidence type="ECO:0000259" key="11">
    <source>
        <dbReference type="Pfam" id="PF09811"/>
    </source>
</evidence>
<dbReference type="PANTHER" id="PTHR18829:SF0">
    <property type="entry name" value="PROTEIN YAE1 HOMOLOG"/>
    <property type="match status" value="1"/>
</dbReference>